<dbReference type="EMBL" id="CAJVPV010005566">
    <property type="protein sequence ID" value="CAG8592759.1"/>
    <property type="molecule type" value="Genomic_DNA"/>
</dbReference>
<dbReference type="OrthoDB" id="684045at2759"/>
<organism evidence="4 5">
    <name type="scientific">Acaulospora morrowiae</name>
    <dbReference type="NCBI Taxonomy" id="94023"/>
    <lineage>
        <taxon>Eukaryota</taxon>
        <taxon>Fungi</taxon>
        <taxon>Fungi incertae sedis</taxon>
        <taxon>Mucoromycota</taxon>
        <taxon>Glomeromycotina</taxon>
        <taxon>Glomeromycetes</taxon>
        <taxon>Diversisporales</taxon>
        <taxon>Acaulosporaceae</taxon>
        <taxon>Acaulospora</taxon>
    </lineage>
</organism>
<dbReference type="CDD" id="cd18296">
    <property type="entry name" value="BTB2_POZ_ABTB1_BPOZ1"/>
    <property type="match status" value="1"/>
</dbReference>
<dbReference type="AlphaFoldDB" id="A0A9N9C682"/>
<dbReference type="Pfam" id="PF00651">
    <property type="entry name" value="BTB"/>
    <property type="match status" value="2"/>
</dbReference>
<dbReference type="Proteomes" id="UP000789342">
    <property type="component" value="Unassembled WGS sequence"/>
</dbReference>
<name>A0A9N9C682_9GLOM</name>
<dbReference type="PANTHER" id="PTHR46231:SF1">
    <property type="entry name" value="ANKYRIN REPEAT AND BTB_POZ DOMAIN-CONTAINING PROTEIN 1"/>
    <property type="match status" value="1"/>
</dbReference>
<sequence length="487" mass="56803">ALMSTNLQANSPLDGRNKEQNFQNLLQACRAGDLERVESGHYEVVKFLLESGARCEQDTFEGARCLYGALTEGIRELLLSHEFTKAVDETQPYRHFLGQLFEKPLDSFCDVVFKLVSNNNFETFEFAAHRCILCARSKYFAKRFETTWLTSKIITIHRNPLCFREILRYLYTGEIGEIQEEYIMEILELCYEFDLDISEEYLNKSSPKRAQEREKLEIQRLQQDLEHFCKTRVIRDKRYSSEDQVAENSLSAQELAQADLIINVGNRTFPCHRAFLTRRSDYFKAMFTGSFSESIFHHQQDNKNLPVFQLSGCTPEVFSLILEFIYTDKCEVPPSISYDVLVSADMYLLDKLKSIASIALTNLKEPTKDIYTLMRTALDLGVERLESWCSHWFADHINEVLEDPQFLELVEESAASIKQRQETDTIPLIDEIRYWLSKKYCVFEEDVDKKSGRVVEHEGEEILSWEEEYNKILERIDQALEKLKLDA</sequence>
<evidence type="ECO:0000313" key="5">
    <source>
        <dbReference type="Proteomes" id="UP000789342"/>
    </source>
</evidence>
<keyword evidence="5" id="KW-1185">Reference proteome</keyword>
<evidence type="ECO:0000256" key="2">
    <source>
        <dbReference type="ARBA" id="ARBA00023043"/>
    </source>
</evidence>
<gene>
    <name evidence="4" type="ORF">AMORRO_LOCUS7420</name>
</gene>
<feature type="non-terminal residue" evidence="4">
    <location>
        <position position="487"/>
    </location>
</feature>
<feature type="domain" description="BTB" evidence="3">
    <location>
        <begin position="109"/>
        <end position="179"/>
    </location>
</feature>
<dbReference type="PANTHER" id="PTHR46231">
    <property type="entry name" value="ANKYRIN REPEAT AND BTB/POZ DOMAIN-CONTAINING PROTEIN 1"/>
    <property type="match status" value="1"/>
</dbReference>
<keyword evidence="2" id="KW-0040">ANK repeat</keyword>
<evidence type="ECO:0000259" key="3">
    <source>
        <dbReference type="PROSITE" id="PS50097"/>
    </source>
</evidence>
<comment type="caution">
    <text evidence="4">The sequence shown here is derived from an EMBL/GenBank/DDBJ whole genome shotgun (WGS) entry which is preliminary data.</text>
</comment>
<protein>
    <submittedName>
        <fullName evidence="4">17790_t:CDS:1</fullName>
    </submittedName>
</protein>
<dbReference type="InterPro" id="IPR000210">
    <property type="entry name" value="BTB/POZ_dom"/>
</dbReference>
<proteinExistence type="predicted"/>
<dbReference type="GO" id="GO:0000151">
    <property type="term" value="C:ubiquitin ligase complex"/>
    <property type="evidence" value="ECO:0007669"/>
    <property type="project" value="TreeGrafter"/>
</dbReference>
<feature type="domain" description="BTB" evidence="3">
    <location>
        <begin position="258"/>
        <end position="334"/>
    </location>
</feature>
<dbReference type="CDD" id="cd18186">
    <property type="entry name" value="BTB_POZ_ZBTB_KLHL-like"/>
    <property type="match status" value="1"/>
</dbReference>
<dbReference type="PROSITE" id="PS50097">
    <property type="entry name" value="BTB"/>
    <property type="match status" value="2"/>
</dbReference>
<dbReference type="SMART" id="SM00225">
    <property type="entry name" value="BTB"/>
    <property type="match status" value="2"/>
</dbReference>
<dbReference type="InterPro" id="IPR011333">
    <property type="entry name" value="SKP1/BTB/POZ_sf"/>
</dbReference>
<evidence type="ECO:0000256" key="1">
    <source>
        <dbReference type="ARBA" id="ARBA00022737"/>
    </source>
</evidence>
<evidence type="ECO:0000313" key="4">
    <source>
        <dbReference type="EMBL" id="CAG8592759.1"/>
    </source>
</evidence>
<dbReference type="InterPro" id="IPR044515">
    <property type="entry name" value="ABTB1"/>
</dbReference>
<keyword evidence="1" id="KW-0677">Repeat</keyword>
<dbReference type="Gene3D" id="3.30.710.10">
    <property type="entry name" value="Potassium Channel Kv1.1, Chain A"/>
    <property type="match status" value="2"/>
</dbReference>
<dbReference type="GO" id="GO:0005737">
    <property type="term" value="C:cytoplasm"/>
    <property type="evidence" value="ECO:0007669"/>
    <property type="project" value="TreeGrafter"/>
</dbReference>
<reference evidence="4" key="1">
    <citation type="submission" date="2021-06" db="EMBL/GenBank/DDBJ databases">
        <authorList>
            <person name="Kallberg Y."/>
            <person name="Tangrot J."/>
            <person name="Rosling A."/>
        </authorList>
    </citation>
    <scope>NUCLEOTIDE SEQUENCE</scope>
    <source>
        <strain evidence="4">CL551</strain>
    </source>
</reference>
<dbReference type="SUPFAM" id="SSF54695">
    <property type="entry name" value="POZ domain"/>
    <property type="match status" value="2"/>
</dbReference>
<dbReference type="CDD" id="cd18497">
    <property type="entry name" value="BACK_ABTB1_BPOZ"/>
    <property type="match status" value="1"/>
</dbReference>
<accession>A0A9N9C682</accession>